<keyword evidence="3" id="KW-0547">Nucleotide-binding</keyword>
<dbReference type="Pfam" id="PF00501">
    <property type="entry name" value="AMP-binding"/>
    <property type="match status" value="1"/>
</dbReference>
<dbReference type="Gene3D" id="3.40.50.12780">
    <property type="entry name" value="N-terminal domain of ligase-like"/>
    <property type="match status" value="1"/>
</dbReference>
<evidence type="ECO:0000256" key="4">
    <source>
        <dbReference type="ARBA" id="ARBA00022840"/>
    </source>
</evidence>
<dbReference type="OrthoDB" id="1700726at2759"/>
<dbReference type="GO" id="GO:0004467">
    <property type="term" value="F:long-chain fatty acid-CoA ligase activity"/>
    <property type="evidence" value="ECO:0007669"/>
    <property type="project" value="UniProtKB-EC"/>
</dbReference>
<sequence length="695" mass="75589">MPQDLKKLMPQARATHSGPIAVEAPGYTRVDGETIPRRNAKEPSALRMKPRDDVSTLYEVLRYAAKTFGNAKAIGTRKIIDVHTETKKVKKMIEGKEVEVDKSWQYFELSPYEFKSFNELERQCLEAGSGLKHLGFGPGDRLHLFAATSAQWLSSAHGAWSQSMSIVTAYDTLGEEGLTHSMLQTKAKVMFTDAYMLPKLVNPFKKATDVQVVIYSTKDKPEQKDIDKLTSAHPDLKVISFEELVQYGKAHPADPVPPKPEDLACVMYTSGSTGTPKGVLIKHRNVVAAIAGVDVIVGQYIGPGDSLLTYLPAAHILELVFESATLFWGGTMGYGTIRTLSDTSVRNCKGDIRELRPTILVGVPQVWETVKKGIMSKVEAGSALTQKVFWGAMAAKSFLLGSGLPGSGLLDTIVFNKVKDATGGRLRICMNGGGPIAKETQRFISMAITPMISGYGLTETTAMGALMDPLAWTDAALGEMPACIEVKLVDFADAGYFSTNTPPQGEIWIRGGGVTSGYLELESETKEAYTDDGWFKTGDIGEFDTKGQLKIIDRKKNLVKTLAGEYIALEKLESVYRSVPIVANICVYAAADQMKPVAIIVPAEPALKKLAVENGVSGDHLEELVHNEKLTSIVLKQLQSAGTKGGLAAFEIIAGVVMADEEWLPQNGMTTAAQKINRKAILDKYQKQVDKAYGK</sequence>
<feature type="domain" description="AMP-dependent synthetase/ligase" evidence="6">
    <location>
        <begin position="111"/>
        <end position="519"/>
    </location>
</feature>
<dbReference type="PANTHER" id="PTHR43272">
    <property type="entry name" value="LONG-CHAIN-FATTY-ACID--COA LIGASE"/>
    <property type="match status" value="1"/>
</dbReference>
<dbReference type="GO" id="GO:0005783">
    <property type="term" value="C:endoplasmic reticulum"/>
    <property type="evidence" value="ECO:0007669"/>
    <property type="project" value="TreeGrafter"/>
</dbReference>
<dbReference type="AlphaFoldDB" id="A0A6G1J1U3"/>
<comment type="similarity">
    <text evidence="1">Belongs to the ATP-dependent AMP-binding enzyme family.</text>
</comment>
<evidence type="ECO:0000256" key="1">
    <source>
        <dbReference type="ARBA" id="ARBA00006432"/>
    </source>
</evidence>
<dbReference type="GO" id="GO:0005524">
    <property type="term" value="F:ATP binding"/>
    <property type="evidence" value="ECO:0007669"/>
    <property type="project" value="UniProtKB-KW"/>
</dbReference>
<keyword evidence="2" id="KW-0436">Ligase</keyword>
<evidence type="ECO:0000256" key="3">
    <source>
        <dbReference type="ARBA" id="ARBA00022741"/>
    </source>
</evidence>
<evidence type="ECO:0000256" key="5">
    <source>
        <dbReference type="ARBA" id="ARBA00036813"/>
    </source>
</evidence>
<dbReference type="InterPro" id="IPR020845">
    <property type="entry name" value="AMP-binding_CS"/>
</dbReference>
<dbReference type="PANTHER" id="PTHR43272:SF83">
    <property type="entry name" value="ACYL-COA SYNTHETASE LONG-CHAIN, ISOFORM J"/>
    <property type="match status" value="1"/>
</dbReference>
<organism evidence="7 8">
    <name type="scientific">Lentithecium fluviatile CBS 122367</name>
    <dbReference type="NCBI Taxonomy" id="1168545"/>
    <lineage>
        <taxon>Eukaryota</taxon>
        <taxon>Fungi</taxon>
        <taxon>Dikarya</taxon>
        <taxon>Ascomycota</taxon>
        <taxon>Pezizomycotina</taxon>
        <taxon>Dothideomycetes</taxon>
        <taxon>Pleosporomycetidae</taxon>
        <taxon>Pleosporales</taxon>
        <taxon>Massarineae</taxon>
        <taxon>Lentitheciaceae</taxon>
        <taxon>Lentithecium</taxon>
    </lineage>
</organism>
<gene>
    <name evidence="7" type="ORF">K458DRAFT_338596</name>
</gene>
<dbReference type="GO" id="GO:0005811">
    <property type="term" value="C:lipid droplet"/>
    <property type="evidence" value="ECO:0007669"/>
    <property type="project" value="TreeGrafter"/>
</dbReference>
<dbReference type="InterPro" id="IPR000873">
    <property type="entry name" value="AMP-dep_synth/lig_dom"/>
</dbReference>
<dbReference type="Proteomes" id="UP000799291">
    <property type="component" value="Unassembled WGS sequence"/>
</dbReference>
<dbReference type="PROSITE" id="PS00455">
    <property type="entry name" value="AMP_BINDING"/>
    <property type="match status" value="1"/>
</dbReference>
<reference evidence="7" key="1">
    <citation type="journal article" date="2020" name="Stud. Mycol.">
        <title>101 Dothideomycetes genomes: a test case for predicting lifestyles and emergence of pathogens.</title>
        <authorList>
            <person name="Haridas S."/>
            <person name="Albert R."/>
            <person name="Binder M."/>
            <person name="Bloem J."/>
            <person name="Labutti K."/>
            <person name="Salamov A."/>
            <person name="Andreopoulos B."/>
            <person name="Baker S."/>
            <person name="Barry K."/>
            <person name="Bills G."/>
            <person name="Bluhm B."/>
            <person name="Cannon C."/>
            <person name="Castanera R."/>
            <person name="Culley D."/>
            <person name="Daum C."/>
            <person name="Ezra D."/>
            <person name="Gonzalez J."/>
            <person name="Henrissat B."/>
            <person name="Kuo A."/>
            <person name="Liang C."/>
            <person name="Lipzen A."/>
            <person name="Lutzoni F."/>
            <person name="Magnuson J."/>
            <person name="Mondo S."/>
            <person name="Nolan M."/>
            <person name="Ohm R."/>
            <person name="Pangilinan J."/>
            <person name="Park H.-J."/>
            <person name="Ramirez L."/>
            <person name="Alfaro M."/>
            <person name="Sun H."/>
            <person name="Tritt A."/>
            <person name="Yoshinaga Y."/>
            <person name="Zwiers L.-H."/>
            <person name="Turgeon B."/>
            <person name="Goodwin S."/>
            <person name="Spatafora J."/>
            <person name="Crous P."/>
            <person name="Grigoriev I."/>
        </authorList>
    </citation>
    <scope>NUCLEOTIDE SEQUENCE</scope>
    <source>
        <strain evidence="7">CBS 122367</strain>
    </source>
</reference>
<keyword evidence="8" id="KW-1185">Reference proteome</keyword>
<evidence type="ECO:0000256" key="2">
    <source>
        <dbReference type="ARBA" id="ARBA00022598"/>
    </source>
</evidence>
<dbReference type="SUPFAM" id="SSF56801">
    <property type="entry name" value="Acetyl-CoA synthetase-like"/>
    <property type="match status" value="1"/>
</dbReference>
<name>A0A6G1J1U3_9PLEO</name>
<dbReference type="InterPro" id="IPR042099">
    <property type="entry name" value="ANL_N_sf"/>
</dbReference>
<protein>
    <submittedName>
        <fullName evidence="7">Acetyl-CoA synthetase-like protein</fullName>
    </submittedName>
</protein>
<evidence type="ECO:0000313" key="8">
    <source>
        <dbReference type="Proteomes" id="UP000799291"/>
    </source>
</evidence>
<dbReference type="EMBL" id="MU005581">
    <property type="protein sequence ID" value="KAF2684482.1"/>
    <property type="molecule type" value="Genomic_DNA"/>
</dbReference>
<comment type="catalytic activity">
    <reaction evidence="5">
        <text>a long-chain fatty acid + ATP + CoA = a long-chain fatty acyl-CoA + AMP + diphosphate</text>
        <dbReference type="Rhea" id="RHEA:15421"/>
        <dbReference type="ChEBI" id="CHEBI:30616"/>
        <dbReference type="ChEBI" id="CHEBI:33019"/>
        <dbReference type="ChEBI" id="CHEBI:57287"/>
        <dbReference type="ChEBI" id="CHEBI:57560"/>
        <dbReference type="ChEBI" id="CHEBI:83139"/>
        <dbReference type="ChEBI" id="CHEBI:456215"/>
        <dbReference type="EC" id="6.2.1.3"/>
    </reaction>
</comment>
<dbReference type="GO" id="GO:0005886">
    <property type="term" value="C:plasma membrane"/>
    <property type="evidence" value="ECO:0007669"/>
    <property type="project" value="TreeGrafter"/>
</dbReference>
<dbReference type="GO" id="GO:0035336">
    <property type="term" value="P:long-chain fatty-acyl-CoA metabolic process"/>
    <property type="evidence" value="ECO:0007669"/>
    <property type="project" value="TreeGrafter"/>
</dbReference>
<evidence type="ECO:0000259" key="6">
    <source>
        <dbReference type="Pfam" id="PF00501"/>
    </source>
</evidence>
<accession>A0A6G1J1U3</accession>
<proteinExistence type="inferred from homology"/>
<evidence type="ECO:0000313" key="7">
    <source>
        <dbReference type="EMBL" id="KAF2684482.1"/>
    </source>
</evidence>
<keyword evidence="4" id="KW-0067">ATP-binding</keyword>